<sequence length="71" mass="7803">MTPETTNSQYTKGAEPPHEKRSNIGTREPITATTATNKATTSTKTGAATPWQRPLYHNSTKTTPCQHQPHL</sequence>
<evidence type="ECO:0000256" key="1">
    <source>
        <dbReference type="SAM" id="MobiDB-lite"/>
    </source>
</evidence>
<accession>W9R0C2</accession>
<gene>
    <name evidence="2" type="ORF">L484_023918</name>
</gene>
<dbReference type="EMBL" id="KE344454">
    <property type="protein sequence ID" value="EXB62623.1"/>
    <property type="molecule type" value="Genomic_DNA"/>
</dbReference>
<keyword evidence="3" id="KW-1185">Reference proteome</keyword>
<feature type="compositionally biased region" description="Low complexity" evidence="1">
    <location>
        <begin position="31"/>
        <end position="49"/>
    </location>
</feature>
<feature type="region of interest" description="Disordered" evidence="1">
    <location>
        <begin position="1"/>
        <end position="71"/>
    </location>
</feature>
<dbReference type="AlphaFoldDB" id="W9R0C2"/>
<evidence type="ECO:0000313" key="3">
    <source>
        <dbReference type="Proteomes" id="UP000030645"/>
    </source>
</evidence>
<feature type="compositionally biased region" description="Polar residues" evidence="1">
    <location>
        <begin position="1"/>
        <end position="11"/>
    </location>
</feature>
<protein>
    <submittedName>
        <fullName evidence="2">Uncharacterized protein</fullName>
    </submittedName>
</protein>
<proteinExistence type="predicted"/>
<organism evidence="2 3">
    <name type="scientific">Morus notabilis</name>
    <dbReference type="NCBI Taxonomy" id="981085"/>
    <lineage>
        <taxon>Eukaryota</taxon>
        <taxon>Viridiplantae</taxon>
        <taxon>Streptophyta</taxon>
        <taxon>Embryophyta</taxon>
        <taxon>Tracheophyta</taxon>
        <taxon>Spermatophyta</taxon>
        <taxon>Magnoliopsida</taxon>
        <taxon>eudicotyledons</taxon>
        <taxon>Gunneridae</taxon>
        <taxon>Pentapetalae</taxon>
        <taxon>rosids</taxon>
        <taxon>fabids</taxon>
        <taxon>Rosales</taxon>
        <taxon>Moraceae</taxon>
        <taxon>Moreae</taxon>
        <taxon>Morus</taxon>
    </lineage>
</organism>
<dbReference type="Proteomes" id="UP000030645">
    <property type="component" value="Unassembled WGS sequence"/>
</dbReference>
<feature type="compositionally biased region" description="Polar residues" evidence="1">
    <location>
        <begin position="57"/>
        <end position="71"/>
    </location>
</feature>
<name>W9R0C2_9ROSA</name>
<evidence type="ECO:0000313" key="2">
    <source>
        <dbReference type="EMBL" id="EXB62623.1"/>
    </source>
</evidence>
<reference evidence="3" key="1">
    <citation type="submission" date="2013-01" db="EMBL/GenBank/DDBJ databases">
        <title>Draft Genome Sequence of a Mulberry Tree, Morus notabilis C.K. Schneid.</title>
        <authorList>
            <person name="He N."/>
            <person name="Zhao S."/>
        </authorList>
    </citation>
    <scope>NUCLEOTIDE SEQUENCE</scope>
</reference>